<evidence type="ECO:0000256" key="1">
    <source>
        <dbReference type="ARBA" id="ARBA00010783"/>
    </source>
</evidence>
<evidence type="ECO:0000313" key="6">
    <source>
        <dbReference type="Proteomes" id="UP000001554"/>
    </source>
</evidence>
<gene>
    <name evidence="7" type="primary">LOC118406849</name>
</gene>
<proteinExistence type="inferred from homology"/>
<protein>
    <submittedName>
        <fullName evidence="7">Brain-derived neurotrophic factor-like isoform X2</fullName>
    </submittedName>
</protein>
<dbReference type="InterPro" id="IPR020408">
    <property type="entry name" value="Nerve_growth_factor-like"/>
</dbReference>
<keyword evidence="4" id="KW-0732">Signal</keyword>
<dbReference type="Proteomes" id="UP000001554">
    <property type="component" value="Chromosome 19"/>
</dbReference>
<feature type="compositionally biased region" description="Basic residues" evidence="3">
    <location>
        <begin position="324"/>
        <end position="358"/>
    </location>
</feature>
<organism evidence="6 7">
    <name type="scientific">Branchiostoma floridae</name>
    <name type="common">Florida lancelet</name>
    <name type="synonym">Amphioxus</name>
    <dbReference type="NCBI Taxonomy" id="7739"/>
    <lineage>
        <taxon>Eukaryota</taxon>
        <taxon>Metazoa</taxon>
        <taxon>Chordata</taxon>
        <taxon>Cephalochordata</taxon>
        <taxon>Leptocardii</taxon>
        <taxon>Amphioxiformes</taxon>
        <taxon>Branchiostomatidae</taxon>
        <taxon>Branchiostoma</taxon>
    </lineage>
</organism>
<dbReference type="PROSITE" id="PS00248">
    <property type="entry name" value="NGF_1"/>
    <property type="match status" value="1"/>
</dbReference>
<dbReference type="Gene3D" id="2.10.90.10">
    <property type="entry name" value="Cystine-knot cytokines"/>
    <property type="match status" value="1"/>
</dbReference>
<evidence type="ECO:0000256" key="2">
    <source>
        <dbReference type="ARBA" id="ARBA00023030"/>
    </source>
</evidence>
<dbReference type="Pfam" id="PF00243">
    <property type="entry name" value="NGF"/>
    <property type="match status" value="1"/>
</dbReference>
<feature type="compositionally biased region" description="Basic and acidic residues" evidence="3">
    <location>
        <begin position="281"/>
        <end position="309"/>
    </location>
</feature>
<dbReference type="RefSeq" id="XP_035663097.1">
    <property type="nucleotide sequence ID" value="XM_035807204.1"/>
</dbReference>
<dbReference type="AlphaFoldDB" id="A0A9J7KKA6"/>
<evidence type="ECO:0000256" key="3">
    <source>
        <dbReference type="SAM" id="MobiDB-lite"/>
    </source>
</evidence>
<keyword evidence="2" id="KW-0339">Growth factor</keyword>
<feature type="domain" description="Nerve growth factor-related" evidence="5">
    <location>
        <begin position="141"/>
        <end position="250"/>
    </location>
</feature>
<name>A0A9J7KKA6_BRAFL</name>
<dbReference type="GeneID" id="118406849"/>
<feature type="region of interest" description="Disordered" evidence="3">
    <location>
        <begin position="281"/>
        <end position="384"/>
    </location>
</feature>
<dbReference type="PROSITE" id="PS50270">
    <property type="entry name" value="NGF_2"/>
    <property type="match status" value="1"/>
</dbReference>
<dbReference type="PANTHER" id="PTHR11589:SF11">
    <property type="entry name" value="PREPRO-NEUROTROPHIN"/>
    <property type="match status" value="1"/>
</dbReference>
<sequence>MKGLIRSCIVPHMVVVFICTSCSALPAVVLDGNLDDLRKRTEIRERRGGGLRHLLENYPPHLRDSVLFQDDLTEPKIVRPPSPQKVVTVHMFNFTDLISSPLFMSPHLSFRRTALYPSHGQDLYIDFSKTLREKSRSKRSVHAGQEVSVCDEKQEYKHISEPLNDYKNREVEVLQSFITPDLNKGEVINQFFAVTTCNDSRGSEGGCRGIDKAHWTSSCVTKKSNVPAIVRIGGKLEYTFIAINTSCNCALKKKPRSANSEFIKAERTMCDIFQQTLAEVTKEQEKAEGEGQGRGEVGEIDTDNGRKTETSTASGSADDAQARKERRRHQKQTSKESKKSRRRRKRRRQRSRERRTRRRQDNPPTDLSSQNNKRTPKRSRQDSD</sequence>
<dbReference type="InterPro" id="IPR019846">
    <property type="entry name" value="Nerve_growth_factor_CS"/>
</dbReference>
<dbReference type="GO" id="GO:0008083">
    <property type="term" value="F:growth factor activity"/>
    <property type="evidence" value="ECO:0007669"/>
    <property type="project" value="UniProtKB-KW"/>
</dbReference>
<dbReference type="SUPFAM" id="SSF57501">
    <property type="entry name" value="Cystine-knot cytokines"/>
    <property type="match status" value="1"/>
</dbReference>
<evidence type="ECO:0000313" key="7">
    <source>
        <dbReference type="RefSeq" id="XP_035663097.1"/>
    </source>
</evidence>
<reference evidence="7" key="2">
    <citation type="submission" date="2025-08" db="UniProtKB">
        <authorList>
            <consortium name="RefSeq"/>
        </authorList>
    </citation>
    <scope>IDENTIFICATION</scope>
    <source>
        <strain evidence="7">S238N-H82</strain>
        <tissue evidence="7">Testes</tissue>
    </source>
</reference>
<comment type="similarity">
    <text evidence="1">Belongs to the NGF-beta family.</text>
</comment>
<dbReference type="InterPro" id="IPR029034">
    <property type="entry name" value="Cystine-knot_cytokine"/>
</dbReference>
<reference evidence="6" key="1">
    <citation type="journal article" date="2020" name="Nat. Ecol. Evol.">
        <title>Deeply conserved synteny resolves early events in vertebrate evolution.</title>
        <authorList>
            <person name="Simakov O."/>
            <person name="Marletaz F."/>
            <person name="Yue J.X."/>
            <person name="O'Connell B."/>
            <person name="Jenkins J."/>
            <person name="Brandt A."/>
            <person name="Calef R."/>
            <person name="Tung C.H."/>
            <person name="Huang T.K."/>
            <person name="Schmutz J."/>
            <person name="Satoh N."/>
            <person name="Yu J.K."/>
            <person name="Putnam N.H."/>
            <person name="Green R.E."/>
            <person name="Rokhsar D.S."/>
        </authorList>
    </citation>
    <scope>NUCLEOTIDE SEQUENCE [LARGE SCALE GENOMIC DNA]</scope>
    <source>
        <strain evidence="6">S238N-H82</strain>
    </source>
</reference>
<feature type="compositionally biased region" description="Polar residues" evidence="3">
    <location>
        <begin position="362"/>
        <end position="373"/>
    </location>
</feature>
<evidence type="ECO:0000259" key="5">
    <source>
        <dbReference type="SMART" id="SM00140"/>
    </source>
</evidence>
<dbReference type="PANTHER" id="PTHR11589">
    <property type="entry name" value="NERVE GROWTH FACTOR NGF -RELATED"/>
    <property type="match status" value="1"/>
</dbReference>
<accession>A0A9J7KKA6</accession>
<feature type="signal peptide" evidence="4">
    <location>
        <begin position="1"/>
        <end position="24"/>
    </location>
</feature>
<dbReference type="PRINTS" id="PR00268">
    <property type="entry name" value="NGF"/>
</dbReference>
<dbReference type="InterPro" id="IPR002072">
    <property type="entry name" value="Nerve_growth_factor-rel"/>
</dbReference>
<keyword evidence="6" id="KW-1185">Reference proteome</keyword>
<dbReference type="SMART" id="SM00140">
    <property type="entry name" value="NGF"/>
    <property type="match status" value="1"/>
</dbReference>
<feature type="chain" id="PRO_5041410893" evidence="4">
    <location>
        <begin position="25"/>
        <end position="384"/>
    </location>
</feature>
<evidence type="ECO:0000256" key="4">
    <source>
        <dbReference type="SAM" id="SignalP"/>
    </source>
</evidence>